<evidence type="ECO:0000256" key="1">
    <source>
        <dbReference type="ARBA" id="ARBA00010062"/>
    </source>
</evidence>
<dbReference type="AlphaFoldDB" id="A0A1A9I783"/>
<organism evidence="5 6">
    <name type="scientific">Niabella ginsenosidivorans</name>
    <dbReference type="NCBI Taxonomy" id="1176587"/>
    <lineage>
        <taxon>Bacteria</taxon>
        <taxon>Pseudomonadati</taxon>
        <taxon>Bacteroidota</taxon>
        <taxon>Chitinophagia</taxon>
        <taxon>Chitinophagales</taxon>
        <taxon>Chitinophagaceae</taxon>
        <taxon>Niabella</taxon>
    </lineage>
</organism>
<feature type="chain" id="PRO_5008389973" description="Leucine-binding protein domain-containing protein" evidence="3">
    <location>
        <begin position="21"/>
        <end position="389"/>
    </location>
</feature>
<comment type="similarity">
    <text evidence="1">Belongs to the leucine-binding protein family.</text>
</comment>
<dbReference type="PANTHER" id="PTHR30483:SF6">
    <property type="entry name" value="PERIPLASMIC BINDING PROTEIN OF ABC TRANSPORTER FOR NATURAL AMINO ACIDS"/>
    <property type="match status" value="1"/>
</dbReference>
<gene>
    <name evidence="5" type="ORF">A8C56_16745</name>
</gene>
<dbReference type="InterPro" id="IPR051010">
    <property type="entry name" value="BCAA_transport"/>
</dbReference>
<feature type="domain" description="Leucine-binding protein" evidence="4">
    <location>
        <begin position="64"/>
        <end position="312"/>
    </location>
</feature>
<dbReference type="Gene3D" id="3.40.50.2300">
    <property type="match status" value="2"/>
</dbReference>
<proteinExistence type="inferred from homology"/>
<protein>
    <recommendedName>
        <fullName evidence="4">Leucine-binding protein domain-containing protein</fullName>
    </recommendedName>
</protein>
<accession>A0A1A9I783</accession>
<dbReference type="RefSeq" id="WP_067758521.1">
    <property type="nucleotide sequence ID" value="NZ_CP015772.1"/>
</dbReference>
<evidence type="ECO:0000256" key="2">
    <source>
        <dbReference type="ARBA" id="ARBA00022729"/>
    </source>
</evidence>
<evidence type="ECO:0000256" key="3">
    <source>
        <dbReference type="SAM" id="SignalP"/>
    </source>
</evidence>
<sequence length="389" mass="43901">MKQFFLLVFLLVTGLLPVAAQVTGAAGNRHKLAVFTPLYLDNAFGPDGSYNYDNRSFPKASIPGLEFYHGVSMAIDSLNAQNIPLDVYIYDSKSSRQNIESQFNKAATDGVELIIAYCSLNELGTLAKLAASKKITVINATVPNDGNVRNNPYFVVLNPTLPTQGEQIYAYLKKNYPGQQITYLTRKGASENYLRSVFETLNKADRSTAMHIKFVEVRDTLSQAQVAANLVKGRSSLFVIGSLDNNYADRLLTQLARFGKTYSPITVMGMPTWDNLDFSKYKGLSLIYSNPFYNPRTDVASRNISTYYSSKMFARPSDLVFRGFGLVYRFGHLLDQYNGNVPGMLESNQFRIFYDLDIEPVSKENKIDYYENKKLYFLKYFNGSLQEIK</sequence>
<dbReference type="EMBL" id="CP015772">
    <property type="protein sequence ID" value="ANH82394.1"/>
    <property type="molecule type" value="Genomic_DNA"/>
</dbReference>
<evidence type="ECO:0000259" key="4">
    <source>
        <dbReference type="Pfam" id="PF13458"/>
    </source>
</evidence>
<dbReference type="InterPro" id="IPR028082">
    <property type="entry name" value="Peripla_BP_I"/>
</dbReference>
<keyword evidence="6" id="KW-1185">Reference proteome</keyword>
<dbReference type="SUPFAM" id="SSF53822">
    <property type="entry name" value="Periplasmic binding protein-like I"/>
    <property type="match status" value="1"/>
</dbReference>
<dbReference type="Pfam" id="PF13458">
    <property type="entry name" value="Peripla_BP_6"/>
    <property type="match status" value="1"/>
</dbReference>
<feature type="signal peptide" evidence="3">
    <location>
        <begin position="1"/>
        <end position="20"/>
    </location>
</feature>
<evidence type="ECO:0000313" key="5">
    <source>
        <dbReference type="EMBL" id="ANH82394.1"/>
    </source>
</evidence>
<keyword evidence="2 3" id="KW-0732">Signal</keyword>
<dbReference type="InterPro" id="IPR028081">
    <property type="entry name" value="Leu-bd"/>
</dbReference>
<reference evidence="5 6" key="1">
    <citation type="submission" date="2016-05" db="EMBL/GenBank/DDBJ databases">
        <title>Niabella ginsenosidivorans BS26 whole genome sequencing.</title>
        <authorList>
            <person name="Im W.T."/>
            <person name="Siddiqi M.Z."/>
        </authorList>
    </citation>
    <scope>NUCLEOTIDE SEQUENCE [LARGE SCALE GENOMIC DNA]</scope>
    <source>
        <strain evidence="5 6">BS26</strain>
    </source>
</reference>
<name>A0A1A9I783_9BACT</name>
<evidence type="ECO:0000313" key="6">
    <source>
        <dbReference type="Proteomes" id="UP000077667"/>
    </source>
</evidence>
<dbReference type="PANTHER" id="PTHR30483">
    <property type="entry name" value="LEUCINE-SPECIFIC-BINDING PROTEIN"/>
    <property type="match status" value="1"/>
</dbReference>
<dbReference type="KEGG" id="nia:A8C56_16745"/>
<dbReference type="Proteomes" id="UP000077667">
    <property type="component" value="Chromosome"/>
</dbReference>
<dbReference type="STRING" id="1176587.A8C56_16745"/>
<dbReference type="OrthoDB" id="2149800at2"/>
<dbReference type="CDD" id="cd06268">
    <property type="entry name" value="PBP1_ABC_transporter_LIVBP-like"/>
    <property type="match status" value="1"/>
</dbReference>